<feature type="transmembrane region" description="Helical" evidence="8">
    <location>
        <begin position="429"/>
        <end position="448"/>
    </location>
</feature>
<dbReference type="InterPro" id="IPR000515">
    <property type="entry name" value="MetI-like"/>
</dbReference>
<comment type="similarity">
    <text evidence="8">Belongs to the binding-protein-dependent transport system permease family.</text>
</comment>
<dbReference type="GeneID" id="28250304"/>
<evidence type="ECO:0000259" key="9">
    <source>
        <dbReference type="PROSITE" id="PS50928"/>
    </source>
</evidence>
<keyword evidence="6 8" id="KW-1133">Transmembrane helix</keyword>
<feature type="transmembrane region" description="Helical" evidence="8">
    <location>
        <begin position="480"/>
        <end position="501"/>
    </location>
</feature>
<dbReference type="CDD" id="cd06261">
    <property type="entry name" value="TM_PBP2"/>
    <property type="match status" value="2"/>
</dbReference>
<dbReference type="SUPFAM" id="SSF161098">
    <property type="entry name" value="MetI-like"/>
    <property type="match status" value="2"/>
</dbReference>
<dbReference type="GO" id="GO:0005886">
    <property type="term" value="C:plasma membrane"/>
    <property type="evidence" value="ECO:0007669"/>
    <property type="project" value="UniProtKB-SubCell"/>
</dbReference>
<evidence type="ECO:0000313" key="11">
    <source>
        <dbReference type="Proteomes" id="UP000013243"/>
    </source>
</evidence>
<gene>
    <name evidence="10" type="ORF">K529_010690</name>
</gene>
<dbReference type="PANTHER" id="PTHR43357">
    <property type="entry name" value="INNER MEMBRANE ABC TRANSPORTER PERMEASE PROTEIN YDCV"/>
    <property type="match status" value="1"/>
</dbReference>
<feature type="transmembrane region" description="Helical" evidence="8">
    <location>
        <begin position="305"/>
        <end position="328"/>
    </location>
</feature>
<feature type="transmembrane region" description="Helical" evidence="8">
    <location>
        <begin position="251"/>
        <end position="272"/>
    </location>
</feature>
<dbReference type="AlphaFoldDB" id="A0A1B1A3S7"/>
<accession>A0A1B1A3S7</accession>
<evidence type="ECO:0000256" key="4">
    <source>
        <dbReference type="ARBA" id="ARBA00022519"/>
    </source>
</evidence>
<dbReference type="EMBL" id="CP015230">
    <property type="protein sequence ID" value="ANP41232.1"/>
    <property type="molecule type" value="Genomic_DNA"/>
</dbReference>
<keyword evidence="3" id="KW-1003">Cell membrane</keyword>
<keyword evidence="4" id="KW-0997">Cell inner membrane</keyword>
<evidence type="ECO:0000256" key="5">
    <source>
        <dbReference type="ARBA" id="ARBA00022692"/>
    </source>
</evidence>
<keyword evidence="2 8" id="KW-0813">Transport</keyword>
<feature type="transmembrane region" description="Helical" evidence="8">
    <location>
        <begin position="403"/>
        <end position="423"/>
    </location>
</feature>
<dbReference type="PANTHER" id="PTHR43357:SF3">
    <property type="entry name" value="FE(3+)-TRANSPORT SYSTEM PERMEASE PROTEIN FBPB 2"/>
    <property type="match status" value="1"/>
</dbReference>
<feature type="transmembrane region" description="Helical" evidence="8">
    <location>
        <begin position="359"/>
        <end position="383"/>
    </location>
</feature>
<feature type="transmembrane region" description="Helical" evidence="8">
    <location>
        <begin position="532"/>
        <end position="552"/>
    </location>
</feature>
<organism evidence="10 11">
    <name type="scientific">Tritonibacter mobilis F1926</name>
    <dbReference type="NCBI Taxonomy" id="1265309"/>
    <lineage>
        <taxon>Bacteria</taxon>
        <taxon>Pseudomonadati</taxon>
        <taxon>Pseudomonadota</taxon>
        <taxon>Alphaproteobacteria</taxon>
        <taxon>Rhodobacterales</taxon>
        <taxon>Paracoccaceae</taxon>
        <taxon>Tritonibacter</taxon>
    </lineage>
</organism>
<evidence type="ECO:0000256" key="8">
    <source>
        <dbReference type="RuleBase" id="RU363032"/>
    </source>
</evidence>
<reference evidence="10 11" key="1">
    <citation type="journal article" date="2016" name="ISME J.">
        <title>Global occurrence and heterogeneity of the Roseobacter-clade species Ruegeria mobilis.</title>
        <authorList>
            <person name="Sonnenschein E."/>
            <person name="Gram L."/>
        </authorList>
    </citation>
    <scope>NUCLEOTIDE SEQUENCE [LARGE SCALE GENOMIC DNA]</scope>
    <source>
        <strain evidence="10 11">F1926</strain>
    </source>
</reference>
<dbReference type="PROSITE" id="PS50928">
    <property type="entry name" value="ABC_TM1"/>
    <property type="match status" value="2"/>
</dbReference>
<feature type="transmembrane region" description="Helical" evidence="8">
    <location>
        <begin position="17"/>
        <end position="38"/>
    </location>
</feature>
<dbReference type="RefSeq" id="WP_005620941.1">
    <property type="nucleotide sequence ID" value="NZ_CP015230.1"/>
</dbReference>
<evidence type="ECO:0000256" key="7">
    <source>
        <dbReference type="ARBA" id="ARBA00023136"/>
    </source>
</evidence>
<name>A0A1B1A3S7_9RHOB</name>
<dbReference type="GO" id="GO:0055085">
    <property type="term" value="P:transmembrane transport"/>
    <property type="evidence" value="ECO:0007669"/>
    <property type="project" value="InterPro"/>
</dbReference>
<dbReference type="STRING" id="1265309.K529_010690"/>
<evidence type="ECO:0000256" key="3">
    <source>
        <dbReference type="ARBA" id="ARBA00022475"/>
    </source>
</evidence>
<feature type="domain" description="ABC transmembrane type-1" evidence="9">
    <location>
        <begin position="65"/>
        <end position="273"/>
    </location>
</feature>
<evidence type="ECO:0000256" key="2">
    <source>
        <dbReference type="ARBA" id="ARBA00022448"/>
    </source>
</evidence>
<dbReference type="Pfam" id="PF00528">
    <property type="entry name" value="BPD_transp_1"/>
    <property type="match status" value="2"/>
</dbReference>
<keyword evidence="5 8" id="KW-0812">Transmembrane</keyword>
<feature type="transmembrane region" description="Helical" evidence="8">
    <location>
        <begin position="206"/>
        <end position="231"/>
    </location>
</feature>
<dbReference type="KEGG" id="rmb:K529_010690"/>
<dbReference type="InterPro" id="IPR035906">
    <property type="entry name" value="MetI-like_sf"/>
</dbReference>
<evidence type="ECO:0000256" key="1">
    <source>
        <dbReference type="ARBA" id="ARBA00004429"/>
    </source>
</evidence>
<feature type="transmembrane region" description="Helical" evidence="8">
    <location>
        <begin position="146"/>
        <end position="168"/>
    </location>
</feature>
<dbReference type="Proteomes" id="UP000013243">
    <property type="component" value="Chromosome"/>
</dbReference>
<evidence type="ECO:0000256" key="6">
    <source>
        <dbReference type="ARBA" id="ARBA00022989"/>
    </source>
</evidence>
<dbReference type="Gene3D" id="1.10.3720.10">
    <property type="entry name" value="MetI-like"/>
    <property type="match status" value="2"/>
</dbReference>
<evidence type="ECO:0000313" key="10">
    <source>
        <dbReference type="EMBL" id="ANP41232.1"/>
    </source>
</evidence>
<keyword evidence="7 8" id="KW-0472">Membrane</keyword>
<protein>
    <submittedName>
        <fullName evidence="10">ABC transporter permease</fullName>
    </submittedName>
</protein>
<proteinExistence type="inferred from homology"/>
<sequence>MSLVATNSSSSRSEGRLLSLILAVAVLITLAPVARLFFEGITAGGNLNLGFFTEVLAKPATLSALRHSLITAGLGTVISVLIGGTFAFLVALTDLRRKGALVFCLMIPMMIPPQITALSWTQIMGPSSVFLKTLGLAPPLGAPQPLYSAGGIILLLGIQHTSIIFLTLRAGLRAIPQEVVEAARISGASGLRIWGQIVLPLTLPSLLAGIAITFVTALGNFGIPAMLGIPAGYATLPTLIYQRLAGMGTTVLAEVAVLAILIGVVAICGILLQRFFQQRQRVHLVGSTGRPLSIPLGRARLPVEIVLWAVIAAILVLPMAGLLATSLVPAYGVPLRFDTISLDGWHEALFRQPVTRRAFLNSFVLSVSAAVLLMALCLPLAWLMDRHKTPLGRVFDSLLDLPYALPGVVLAIAMILLLINLPFTELTLYGTIWIIFLAYLARFFAVMFRPVQSSLRQLDPAMDEAAQSVGASLSRRLKDIILPLSAPSAAAGAILVFLTAFNELTVSALLWSSGTETLGVVIFNLDDSGETVMASAVAMTIVFVVMFLMAVIQATSRRLPKGVVPWQS</sequence>
<feature type="transmembrane region" description="Helical" evidence="8">
    <location>
        <begin position="69"/>
        <end position="92"/>
    </location>
</feature>
<dbReference type="OrthoDB" id="27542at2"/>
<feature type="transmembrane region" description="Helical" evidence="8">
    <location>
        <begin position="99"/>
        <end position="120"/>
    </location>
</feature>
<comment type="subcellular location">
    <subcellularLocation>
        <location evidence="1">Cell inner membrane</location>
        <topology evidence="1">Multi-pass membrane protein</topology>
    </subcellularLocation>
    <subcellularLocation>
        <location evidence="8">Cell membrane</location>
        <topology evidence="8">Multi-pass membrane protein</topology>
    </subcellularLocation>
</comment>
<feature type="domain" description="ABC transmembrane type-1" evidence="9">
    <location>
        <begin position="359"/>
        <end position="550"/>
    </location>
</feature>